<protein>
    <submittedName>
        <fullName evidence="2">Sulfurase</fullName>
    </submittedName>
</protein>
<dbReference type="InterPro" id="IPR011037">
    <property type="entry name" value="Pyrv_Knase-like_insert_dom_sf"/>
</dbReference>
<dbReference type="GO" id="GO:0030151">
    <property type="term" value="F:molybdenum ion binding"/>
    <property type="evidence" value="ECO:0007669"/>
    <property type="project" value="InterPro"/>
</dbReference>
<gene>
    <name evidence="2" type="ORF">FJM51_01740</name>
</gene>
<dbReference type="Gene3D" id="2.40.33.20">
    <property type="entry name" value="PK beta-barrel domain-like"/>
    <property type="match status" value="1"/>
</dbReference>
<name>A0A501WVK5_9RHOB</name>
<comment type="caution">
    <text evidence="2">The sequence shown here is derived from an EMBL/GenBank/DDBJ whole genome shotgun (WGS) entry which is preliminary data.</text>
</comment>
<dbReference type="EMBL" id="VFRP01000001">
    <property type="protein sequence ID" value="TPE53793.1"/>
    <property type="molecule type" value="Genomic_DNA"/>
</dbReference>
<evidence type="ECO:0000313" key="3">
    <source>
        <dbReference type="Proteomes" id="UP000319255"/>
    </source>
</evidence>
<sequence length="194" mass="20735">MAILNPTDLAGRVVFLGVVPDRALSLRSVALERARARFDGLEGESHGGLTRASCSRVGQQYPKGTTIRNTRQISILSREEIAATASAIGLAELDPRLLGANIVFEGLPELTLLPPSSRLIFESGASLVIDMENGPCAFPAKEIEAEHPGHGVRWKSAAMGRRGVTAWVEAEGEIALHAIASLHCPPIRLYPPLS</sequence>
<keyword evidence="3" id="KW-1185">Reference proteome</keyword>
<evidence type="ECO:0000259" key="1">
    <source>
        <dbReference type="PROSITE" id="PS51340"/>
    </source>
</evidence>
<dbReference type="RefSeq" id="WP_140452372.1">
    <property type="nucleotide sequence ID" value="NZ_VFRP01000001.1"/>
</dbReference>
<dbReference type="OrthoDB" id="9808413at2"/>
<dbReference type="InterPro" id="IPR052716">
    <property type="entry name" value="MOSC_domain"/>
</dbReference>
<organism evidence="2 3">
    <name type="scientific">Amaricoccus solimangrovi</name>
    <dbReference type="NCBI Taxonomy" id="2589815"/>
    <lineage>
        <taxon>Bacteria</taxon>
        <taxon>Pseudomonadati</taxon>
        <taxon>Pseudomonadota</taxon>
        <taxon>Alphaproteobacteria</taxon>
        <taxon>Rhodobacterales</taxon>
        <taxon>Paracoccaceae</taxon>
        <taxon>Amaricoccus</taxon>
    </lineage>
</organism>
<dbReference type="GO" id="GO:0003824">
    <property type="term" value="F:catalytic activity"/>
    <property type="evidence" value="ECO:0007669"/>
    <property type="project" value="InterPro"/>
</dbReference>
<dbReference type="Proteomes" id="UP000319255">
    <property type="component" value="Unassembled WGS sequence"/>
</dbReference>
<proteinExistence type="predicted"/>
<dbReference type="GO" id="GO:0030170">
    <property type="term" value="F:pyridoxal phosphate binding"/>
    <property type="evidence" value="ECO:0007669"/>
    <property type="project" value="InterPro"/>
</dbReference>
<evidence type="ECO:0000313" key="2">
    <source>
        <dbReference type="EMBL" id="TPE53793.1"/>
    </source>
</evidence>
<reference evidence="2 3" key="1">
    <citation type="submission" date="2019-06" db="EMBL/GenBank/DDBJ databases">
        <title>A novel bacterium of genus Amaricoccus, isolated from marine sediment.</title>
        <authorList>
            <person name="Huang H."/>
            <person name="Mo K."/>
            <person name="Hu Y."/>
        </authorList>
    </citation>
    <scope>NUCLEOTIDE SEQUENCE [LARGE SCALE GENOMIC DNA]</scope>
    <source>
        <strain evidence="2 3">HB172011</strain>
    </source>
</reference>
<dbReference type="PROSITE" id="PS51340">
    <property type="entry name" value="MOSC"/>
    <property type="match status" value="1"/>
</dbReference>
<dbReference type="PANTHER" id="PTHR36930">
    <property type="entry name" value="METAL-SULFUR CLUSTER BIOSYNTHESIS PROTEINS YUAD-RELATED"/>
    <property type="match status" value="1"/>
</dbReference>
<dbReference type="AlphaFoldDB" id="A0A501WVK5"/>
<feature type="domain" description="MOSC" evidence="1">
    <location>
        <begin position="28"/>
        <end position="183"/>
    </location>
</feature>
<dbReference type="Pfam" id="PF03473">
    <property type="entry name" value="MOSC"/>
    <property type="match status" value="1"/>
</dbReference>
<dbReference type="SUPFAM" id="SSF50800">
    <property type="entry name" value="PK beta-barrel domain-like"/>
    <property type="match status" value="1"/>
</dbReference>
<accession>A0A501WVK5</accession>
<dbReference type="InterPro" id="IPR005302">
    <property type="entry name" value="MoCF_Sase_C"/>
</dbReference>
<dbReference type="PANTHER" id="PTHR36930:SF1">
    <property type="entry name" value="MOSC DOMAIN-CONTAINING PROTEIN"/>
    <property type="match status" value="1"/>
</dbReference>